<organism evidence="3 4">
    <name type="scientific">Dendrothele bispora (strain CBS 962.96)</name>
    <dbReference type="NCBI Taxonomy" id="1314807"/>
    <lineage>
        <taxon>Eukaryota</taxon>
        <taxon>Fungi</taxon>
        <taxon>Dikarya</taxon>
        <taxon>Basidiomycota</taxon>
        <taxon>Agaricomycotina</taxon>
        <taxon>Agaricomycetes</taxon>
        <taxon>Agaricomycetidae</taxon>
        <taxon>Agaricales</taxon>
        <taxon>Agaricales incertae sedis</taxon>
        <taxon>Dendrothele</taxon>
    </lineage>
</organism>
<feature type="region of interest" description="Disordered" evidence="2">
    <location>
        <begin position="114"/>
        <end position="152"/>
    </location>
</feature>
<gene>
    <name evidence="3" type="ORF">K435DRAFT_842917</name>
</gene>
<feature type="coiled-coil region" evidence="1">
    <location>
        <begin position="77"/>
        <end position="106"/>
    </location>
</feature>
<dbReference type="AlphaFoldDB" id="A0A4S8LBU9"/>
<feature type="region of interest" description="Disordered" evidence="2">
    <location>
        <begin position="173"/>
        <end position="223"/>
    </location>
</feature>
<accession>A0A4S8LBU9</accession>
<evidence type="ECO:0000313" key="4">
    <source>
        <dbReference type="Proteomes" id="UP000297245"/>
    </source>
</evidence>
<protein>
    <submittedName>
        <fullName evidence="3">Uncharacterized protein</fullName>
    </submittedName>
</protein>
<evidence type="ECO:0000256" key="2">
    <source>
        <dbReference type="SAM" id="MobiDB-lite"/>
    </source>
</evidence>
<feature type="compositionally biased region" description="Basic and acidic residues" evidence="2">
    <location>
        <begin position="213"/>
        <end position="223"/>
    </location>
</feature>
<name>A0A4S8LBU9_DENBC</name>
<keyword evidence="4" id="KW-1185">Reference proteome</keyword>
<keyword evidence="1" id="KW-0175">Coiled coil</keyword>
<sequence>MTGVIEGSDDCRRGDFYGLTSSWSSSPPGAFQNSSDFGIYRSSLVACQNYHITTNNNNCNHSLGSGTARGASPEELLKQIQSERRMLELERRIMQLERDNLNKERFIFNLEQKLDRLQSRSPPEPEPPPDAHVHRRHNDYRDSPSSTPYKHHLPSDFYADRYNCRFHGGSSHSIPYTHHPPPDSYTNYDHGHPGSSSSRHPDTHHHLPVNHANPDHSHSVDSP</sequence>
<reference evidence="3 4" key="1">
    <citation type="journal article" date="2019" name="Nat. Ecol. Evol.">
        <title>Megaphylogeny resolves global patterns of mushroom evolution.</title>
        <authorList>
            <person name="Varga T."/>
            <person name="Krizsan K."/>
            <person name="Foldi C."/>
            <person name="Dima B."/>
            <person name="Sanchez-Garcia M."/>
            <person name="Sanchez-Ramirez S."/>
            <person name="Szollosi G.J."/>
            <person name="Szarkandi J.G."/>
            <person name="Papp V."/>
            <person name="Albert L."/>
            <person name="Andreopoulos W."/>
            <person name="Angelini C."/>
            <person name="Antonin V."/>
            <person name="Barry K.W."/>
            <person name="Bougher N.L."/>
            <person name="Buchanan P."/>
            <person name="Buyck B."/>
            <person name="Bense V."/>
            <person name="Catcheside P."/>
            <person name="Chovatia M."/>
            <person name="Cooper J."/>
            <person name="Damon W."/>
            <person name="Desjardin D."/>
            <person name="Finy P."/>
            <person name="Geml J."/>
            <person name="Haridas S."/>
            <person name="Hughes K."/>
            <person name="Justo A."/>
            <person name="Karasinski D."/>
            <person name="Kautmanova I."/>
            <person name="Kiss B."/>
            <person name="Kocsube S."/>
            <person name="Kotiranta H."/>
            <person name="LaButti K.M."/>
            <person name="Lechner B.E."/>
            <person name="Liimatainen K."/>
            <person name="Lipzen A."/>
            <person name="Lukacs Z."/>
            <person name="Mihaltcheva S."/>
            <person name="Morgado L.N."/>
            <person name="Niskanen T."/>
            <person name="Noordeloos M.E."/>
            <person name="Ohm R.A."/>
            <person name="Ortiz-Santana B."/>
            <person name="Ovrebo C."/>
            <person name="Racz N."/>
            <person name="Riley R."/>
            <person name="Savchenko A."/>
            <person name="Shiryaev A."/>
            <person name="Soop K."/>
            <person name="Spirin V."/>
            <person name="Szebenyi C."/>
            <person name="Tomsovsky M."/>
            <person name="Tulloss R.E."/>
            <person name="Uehling J."/>
            <person name="Grigoriev I.V."/>
            <person name="Vagvolgyi C."/>
            <person name="Papp T."/>
            <person name="Martin F.M."/>
            <person name="Miettinen O."/>
            <person name="Hibbett D.S."/>
            <person name="Nagy L.G."/>
        </authorList>
    </citation>
    <scope>NUCLEOTIDE SEQUENCE [LARGE SCALE GENOMIC DNA]</scope>
    <source>
        <strain evidence="3 4">CBS 962.96</strain>
    </source>
</reference>
<dbReference type="EMBL" id="ML179503">
    <property type="protein sequence ID" value="THU86332.1"/>
    <property type="molecule type" value="Genomic_DNA"/>
</dbReference>
<evidence type="ECO:0000313" key="3">
    <source>
        <dbReference type="EMBL" id="THU86332.1"/>
    </source>
</evidence>
<proteinExistence type="predicted"/>
<evidence type="ECO:0000256" key="1">
    <source>
        <dbReference type="SAM" id="Coils"/>
    </source>
</evidence>
<dbReference type="Proteomes" id="UP000297245">
    <property type="component" value="Unassembled WGS sequence"/>
</dbReference>